<comment type="caution">
    <text evidence="1">The sequence shown here is derived from an EMBL/GenBank/DDBJ whole genome shotgun (WGS) entry which is preliminary data.</text>
</comment>
<dbReference type="EMBL" id="JAUHTQ010000002">
    <property type="protein sequence ID" value="MDN4492514.1"/>
    <property type="molecule type" value="Genomic_DNA"/>
</dbReference>
<gene>
    <name evidence="1" type="ORF">QYB95_03085</name>
</gene>
<dbReference type="RefSeq" id="WP_301136624.1">
    <property type="nucleotide sequence ID" value="NZ_JAUHTQ010000002.1"/>
</dbReference>
<protein>
    <submittedName>
        <fullName evidence="1">Uncharacterized protein</fullName>
    </submittedName>
</protein>
<dbReference type="Proteomes" id="UP001172743">
    <property type="component" value="Unassembled WGS sequence"/>
</dbReference>
<keyword evidence="2" id="KW-1185">Reference proteome</keyword>
<evidence type="ECO:0000313" key="2">
    <source>
        <dbReference type="Proteomes" id="UP001172743"/>
    </source>
</evidence>
<proteinExistence type="predicted"/>
<evidence type="ECO:0000313" key="1">
    <source>
        <dbReference type="EMBL" id="MDN4492514.1"/>
    </source>
</evidence>
<sequence length="54" mass="6527">MAEMTSEEYLYAYCQLILKGYSREEAKKIMEAIKEKMKPEYMKFEDIIQKLIPE</sequence>
<accession>A0ABT8GMD4</accession>
<organism evidence="1 2">
    <name type="scientific">Ureibacillus aquaedulcis</name>
    <dbReference type="NCBI Taxonomy" id="3058421"/>
    <lineage>
        <taxon>Bacteria</taxon>
        <taxon>Bacillati</taxon>
        <taxon>Bacillota</taxon>
        <taxon>Bacilli</taxon>
        <taxon>Bacillales</taxon>
        <taxon>Caryophanaceae</taxon>
        <taxon>Ureibacillus</taxon>
    </lineage>
</organism>
<name>A0ABT8GMD4_9BACL</name>
<reference evidence="1" key="1">
    <citation type="submission" date="2023-07" db="EMBL/GenBank/DDBJ databases">
        <title>Ureibacillus sp. isolated from freshwater well.</title>
        <authorList>
            <person name="Kirdat K."/>
            <person name="Bhatt A."/>
            <person name="Teware R."/>
            <person name="Bhavsar Y."/>
            <person name="Yadav A."/>
        </authorList>
    </citation>
    <scope>NUCLEOTIDE SEQUENCE</scope>
    <source>
        <strain evidence="1">BA0131</strain>
    </source>
</reference>